<dbReference type="InterPro" id="IPR020094">
    <property type="entry name" value="TruA/RsuA/RluB/E/F_N"/>
</dbReference>
<comment type="similarity">
    <text evidence="1 5">Belongs to the pseudouridine synthase RsuA family.</text>
</comment>
<dbReference type="SUPFAM" id="SSF55120">
    <property type="entry name" value="Pseudouridine synthase"/>
    <property type="match status" value="1"/>
</dbReference>
<name>A0AA87DD16_9LACO</name>
<dbReference type="InterPro" id="IPR020103">
    <property type="entry name" value="PsdUridine_synth_cat_dom_sf"/>
</dbReference>
<reference evidence="7 8" key="1">
    <citation type="submission" date="2010-06" db="EMBL/GenBank/DDBJ databases">
        <authorList>
            <person name="Muzny D."/>
            <person name="Qin X."/>
            <person name="Buhay C."/>
            <person name="Dugan-Rocha S."/>
            <person name="Ding Y."/>
            <person name="Chen G."/>
            <person name="Hawes A."/>
            <person name="Holder M."/>
            <person name="Jhangiani S."/>
            <person name="Johnson A."/>
            <person name="Khan Z."/>
            <person name="Li Z."/>
            <person name="Liu W."/>
            <person name="Liu X."/>
            <person name="Perez L."/>
            <person name="Shen H."/>
            <person name="Wang Q."/>
            <person name="Watt J."/>
            <person name="Xi L."/>
            <person name="Xin Y."/>
            <person name="Zhou J."/>
            <person name="Deng J."/>
            <person name="Jiang H."/>
            <person name="Liu Y."/>
            <person name="Qu J."/>
            <person name="Song X.-Z."/>
            <person name="Zhang L."/>
            <person name="Villasana D."/>
            <person name="Johnson A."/>
            <person name="Liu J."/>
            <person name="Liyanage D."/>
            <person name="Lorensuhewa L."/>
            <person name="Robinson T."/>
            <person name="Song A."/>
            <person name="Song B.-B."/>
            <person name="Dinh H."/>
            <person name="Thornton R."/>
            <person name="Coyle M."/>
            <person name="Francisco L."/>
            <person name="Jackson L."/>
            <person name="Javaid M."/>
            <person name="Korchina V."/>
            <person name="Kovar C."/>
            <person name="Mata R."/>
            <person name="Mathew T."/>
            <person name="Ngo R."/>
            <person name="Nguyen L."/>
            <person name="Nguyen N."/>
            <person name="Okwuonu G."/>
            <person name="Ongeri F."/>
            <person name="Pham C."/>
            <person name="Simmons D."/>
            <person name="Wilczek-Boney K."/>
            <person name="Hale W."/>
            <person name="Jakkamsetti A."/>
            <person name="Pham P."/>
            <person name="Ruth R."/>
            <person name="San Lucas F."/>
            <person name="Warren J."/>
            <person name="Zhang J."/>
            <person name="Zhao Z."/>
            <person name="Zhou C."/>
            <person name="Zhu D."/>
            <person name="Lee S."/>
            <person name="Bess C."/>
            <person name="Blankenburg K."/>
            <person name="Forbes L."/>
            <person name="Fu Q."/>
            <person name="Gubbala S."/>
            <person name="Hirani K."/>
            <person name="Jayaseelan J.C."/>
            <person name="Lara F."/>
            <person name="Munidasa M."/>
            <person name="Palculict T."/>
            <person name="Patil S."/>
            <person name="Pu L.-L."/>
            <person name="Saada N."/>
            <person name="Tang L."/>
            <person name="Weissenberger G."/>
            <person name="Zhu Y."/>
            <person name="Hemphill L."/>
            <person name="Shang Y."/>
            <person name="Youmans B."/>
            <person name="Ayvaz T."/>
            <person name="Ross M."/>
            <person name="Santibanez J."/>
            <person name="Aqrawi P."/>
            <person name="Gross S."/>
            <person name="Joshi V."/>
            <person name="Fowler G."/>
            <person name="Nazareth L."/>
            <person name="Reid J."/>
            <person name="Worley K."/>
            <person name="Petrosino J."/>
            <person name="Highlander S."/>
            <person name="Gibbs R."/>
        </authorList>
    </citation>
    <scope>NUCLEOTIDE SEQUENCE [LARGE SCALE GENOMIC DNA]</scope>
    <source>
        <strain evidence="7 8">JV-V03</strain>
    </source>
</reference>
<dbReference type="GO" id="GO:0016829">
    <property type="term" value="F:lyase activity"/>
    <property type="evidence" value="ECO:0007669"/>
    <property type="project" value="UniProtKB-KW"/>
</dbReference>
<feature type="domain" description="RNA-binding S4" evidence="6">
    <location>
        <begin position="16"/>
        <end position="75"/>
    </location>
</feature>
<dbReference type="InterPro" id="IPR000748">
    <property type="entry name" value="PsdUridine_synth_RsuA/RluB/E/F"/>
</dbReference>
<dbReference type="EMBL" id="ACGO02000001">
    <property type="protein sequence ID" value="EFJ69929.1"/>
    <property type="molecule type" value="Genomic_DNA"/>
</dbReference>
<dbReference type="SUPFAM" id="SSF55174">
    <property type="entry name" value="Alpha-L RNA-binding motif"/>
    <property type="match status" value="1"/>
</dbReference>
<dbReference type="CDD" id="cd00165">
    <property type="entry name" value="S4"/>
    <property type="match status" value="1"/>
</dbReference>
<dbReference type="GO" id="GO:0005829">
    <property type="term" value="C:cytosol"/>
    <property type="evidence" value="ECO:0007669"/>
    <property type="project" value="UniProtKB-ARBA"/>
</dbReference>
<evidence type="ECO:0000259" key="6">
    <source>
        <dbReference type="SMART" id="SM00363"/>
    </source>
</evidence>
<dbReference type="Proteomes" id="UP000003672">
    <property type="component" value="Unassembled WGS sequence"/>
</dbReference>
<dbReference type="InterPro" id="IPR050343">
    <property type="entry name" value="RsuA_PseudoU_synthase"/>
</dbReference>
<dbReference type="InterPro" id="IPR002942">
    <property type="entry name" value="S4_RNA-bd"/>
</dbReference>
<dbReference type="GO" id="GO:0003723">
    <property type="term" value="F:RNA binding"/>
    <property type="evidence" value="ECO:0007669"/>
    <property type="project" value="UniProtKB-KW"/>
</dbReference>
<evidence type="ECO:0000256" key="4">
    <source>
        <dbReference type="PROSITE-ProRule" id="PRU00182"/>
    </source>
</evidence>
<dbReference type="PANTHER" id="PTHR47683:SF4">
    <property type="entry name" value="PSEUDOURIDINE SYNTHASE"/>
    <property type="match status" value="1"/>
</dbReference>
<dbReference type="Gene3D" id="3.10.290.10">
    <property type="entry name" value="RNA-binding S4 domain"/>
    <property type="match status" value="1"/>
</dbReference>
<dbReference type="Pfam" id="PF01479">
    <property type="entry name" value="S4"/>
    <property type="match status" value="1"/>
</dbReference>
<evidence type="ECO:0000256" key="5">
    <source>
        <dbReference type="RuleBase" id="RU003887"/>
    </source>
</evidence>
<evidence type="ECO:0000313" key="7">
    <source>
        <dbReference type="EMBL" id="EFJ69929.1"/>
    </source>
</evidence>
<dbReference type="SMART" id="SM00363">
    <property type="entry name" value="S4"/>
    <property type="match status" value="1"/>
</dbReference>
<dbReference type="GO" id="GO:0000455">
    <property type="term" value="P:enzyme-directed rRNA pseudouridine synthesis"/>
    <property type="evidence" value="ECO:0007669"/>
    <property type="project" value="UniProtKB-ARBA"/>
</dbReference>
<dbReference type="PANTHER" id="PTHR47683">
    <property type="entry name" value="PSEUDOURIDINE SYNTHASE FAMILY PROTEIN-RELATED"/>
    <property type="match status" value="1"/>
</dbReference>
<dbReference type="NCBIfam" id="TIGR00093">
    <property type="entry name" value="pseudouridine synthase"/>
    <property type="match status" value="1"/>
</dbReference>
<dbReference type="Pfam" id="PF00849">
    <property type="entry name" value="PseudoU_synth_2"/>
    <property type="match status" value="1"/>
</dbReference>
<proteinExistence type="inferred from homology"/>
<keyword evidence="2 4" id="KW-0694">RNA-binding</keyword>
<dbReference type="GO" id="GO:0120159">
    <property type="term" value="F:rRNA pseudouridine synthase activity"/>
    <property type="evidence" value="ECO:0007669"/>
    <property type="project" value="UniProtKB-ARBA"/>
</dbReference>
<protein>
    <recommendedName>
        <fullName evidence="5">Pseudouridine synthase</fullName>
        <ecNumber evidence="5">5.4.99.-</ecNumber>
    </recommendedName>
</protein>
<dbReference type="PROSITE" id="PS01149">
    <property type="entry name" value="PSI_RSU"/>
    <property type="match status" value="1"/>
</dbReference>
<keyword evidence="7" id="KW-0456">Lyase</keyword>
<dbReference type="InterPro" id="IPR018496">
    <property type="entry name" value="PsdUridine_synth_RsuA/RluB_CS"/>
</dbReference>
<dbReference type="PROSITE" id="PS50889">
    <property type="entry name" value="S4"/>
    <property type="match status" value="1"/>
</dbReference>
<dbReference type="Gene3D" id="3.30.70.1560">
    <property type="entry name" value="Alpha-L RNA-binding motif"/>
    <property type="match status" value="1"/>
</dbReference>
<evidence type="ECO:0000256" key="1">
    <source>
        <dbReference type="ARBA" id="ARBA00008348"/>
    </source>
</evidence>
<dbReference type="InterPro" id="IPR006145">
    <property type="entry name" value="PsdUridine_synth_RsuA/RluA"/>
</dbReference>
<sequence length="248" mass="27730">MLVTASAFLFEKDIEMRIDKYLANMNVGSRKEVHSLIKKKVVTVNGELVTAPKQQVKEDDLVVVDGNEIAYQQYHYFLLNKPKGVISATEDRSQQTVISLLKTKDRYQGIAPVGRLDKNTTGLLLLTNDGALAHELLAPNKHVTKVYRAKISGVASEETIKTFASGITLGDGTKLKPAKLEILAQDKVHDLSQIEIQIQEGKYHQIKRMFGAVGMKVLELDRISMGKLSLPTDLKRGQYQEITRDKIK</sequence>
<gene>
    <name evidence="7" type="primary">rsuA</name>
    <name evidence="7" type="ORF">HMPREF0514_10373</name>
</gene>
<dbReference type="InterPro" id="IPR036986">
    <property type="entry name" value="S4_RNA-bd_sf"/>
</dbReference>
<keyword evidence="3 5" id="KW-0413">Isomerase</keyword>
<dbReference type="InterPro" id="IPR042092">
    <property type="entry name" value="PsdUridine_s_RsuA/RluB/E/F_cat"/>
</dbReference>
<organism evidence="7 8">
    <name type="scientific">Lactobacillus paragasseri JV-V03</name>
    <dbReference type="NCBI Taxonomy" id="525326"/>
    <lineage>
        <taxon>Bacteria</taxon>
        <taxon>Bacillati</taxon>
        <taxon>Bacillota</taxon>
        <taxon>Bacilli</taxon>
        <taxon>Lactobacillales</taxon>
        <taxon>Lactobacillaceae</taxon>
        <taxon>Lactobacillus</taxon>
    </lineage>
</organism>
<dbReference type="EC" id="5.4.99.-" evidence="5"/>
<dbReference type="AlphaFoldDB" id="A0AA87DD16"/>
<dbReference type="CDD" id="cd02553">
    <property type="entry name" value="PseudoU_synth_RsuA"/>
    <property type="match status" value="1"/>
</dbReference>
<accession>A0AA87DD16</accession>
<comment type="caution">
    <text evidence="7">The sequence shown here is derived from an EMBL/GenBank/DDBJ whole genome shotgun (WGS) entry which is preliminary data.</text>
</comment>
<dbReference type="FunFam" id="3.30.70.1560:FF:000001">
    <property type="entry name" value="Pseudouridine synthase"/>
    <property type="match status" value="1"/>
</dbReference>
<evidence type="ECO:0000313" key="8">
    <source>
        <dbReference type="Proteomes" id="UP000003672"/>
    </source>
</evidence>
<dbReference type="Gene3D" id="3.30.70.580">
    <property type="entry name" value="Pseudouridine synthase I, catalytic domain, N-terminal subdomain"/>
    <property type="match status" value="1"/>
</dbReference>
<evidence type="ECO:0000256" key="2">
    <source>
        <dbReference type="ARBA" id="ARBA00022884"/>
    </source>
</evidence>
<evidence type="ECO:0000256" key="3">
    <source>
        <dbReference type="ARBA" id="ARBA00023235"/>
    </source>
</evidence>